<keyword evidence="2" id="KW-0547">Nucleotide-binding</keyword>
<dbReference type="AlphaFoldDB" id="A0A2P6R385"/>
<keyword evidence="1" id="KW-0813">Transport</keyword>
<dbReference type="OMA" id="DMHTTEM"/>
<dbReference type="Pfam" id="PF00005">
    <property type="entry name" value="ABC_tran"/>
    <property type="match status" value="1"/>
</dbReference>
<dbReference type="Gramene" id="PRQ40893">
    <property type="protein sequence ID" value="PRQ40893"/>
    <property type="gene ID" value="RchiOBHm_Chr4g0441021"/>
</dbReference>
<evidence type="ECO:0000256" key="2">
    <source>
        <dbReference type="ARBA" id="ARBA00022741"/>
    </source>
</evidence>
<sequence>MAASQTIDVRNLNRELVLKKALATDDQDNQHLLAGIKERLDRYAYVTDSPHPSLSLSVFDDELDFRFDFASNDVQTGSRALPTLINYIRDGIEGILTSFRIVKPKRRSLTILNNISGLIKPGRMTLLLGPPSSGKSTLLMTLAGKLDCNLRNSGTITYNGHKLDEFCVQRTSAYISQTDNHIAELTVRETLDFAARVQGTSEGFAACLKQLVRLEQERQIRPDPHIAAFMKASSRKRVTTGEMTVGPRKALFMDEISTGLDSSTTYQIVKCIGNFVHQMEATVLMALLQPAPETFELFDDLVLLSEGHVVTSKKDQAQYWADCSKPYTYLSVSEIAEAFKESRFGRSVDDTLSAPYHKSSCLPSALPKTKYATSKWELCKACFSRELLLISRHRFLYTFRTCQVAFVGFVTCTTFPRWKLHPTDEIMAAFLFLACSLG</sequence>
<evidence type="ECO:0000256" key="1">
    <source>
        <dbReference type="ARBA" id="ARBA00022448"/>
    </source>
</evidence>
<protein>
    <submittedName>
        <fullName evidence="5">Putative sulfate-transporting ATPase</fullName>
        <ecNumber evidence="5">3.6.3.25</ecNumber>
    </submittedName>
</protein>
<dbReference type="GO" id="GO:0005524">
    <property type="term" value="F:ATP binding"/>
    <property type="evidence" value="ECO:0007669"/>
    <property type="project" value="UniProtKB-KW"/>
</dbReference>
<dbReference type="EMBL" id="PDCK01000042">
    <property type="protein sequence ID" value="PRQ40893.1"/>
    <property type="molecule type" value="Genomic_DNA"/>
</dbReference>
<dbReference type="Proteomes" id="UP000238479">
    <property type="component" value="Chromosome 4"/>
</dbReference>
<dbReference type="EC" id="3.6.3.25" evidence="5"/>
<feature type="domain" description="ABC transporter" evidence="4">
    <location>
        <begin position="96"/>
        <end position="331"/>
    </location>
</feature>
<keyword evidence="3" id="KW-0067">ATP-binding</keyword>
<dbReference type="PROSITE" id="PS50893">
    <property type="entry name" value="ABC_TRANSPORTER_2"/>
    <property type="match status" value="1"/>
</dbReference>
<evidence type="ECO:0000313" key="5">
    <source>
        <dbReference type="EMBL" id="PRQ40893.1"/>
    </source>
</evidence>
<keyword evidence="6" id="KW-1185">Reference proteome</keyword>
<dbReference type="GO" id="GO:0016887">
    <property type="term" value="F:ATP hydrolysis activity"/>
    <property type="evidence" value="ECO:0007669"/>
    <property type="project" value="InterPro"/>
</dbReference>
<dbReference type="SUPFAM" id="SSF52540">
    <property type="entry name" value="P-loop containing nucleoside triphosphate hydrolases"/>
    <property type="match status" value="1"/>
</dbReference>
<dbReference type="InterPro" id="IPR003439">
    <property type="entry name" value="ABC_transporter-like_ATP-bd"/>
</dbReference>
<comment type="caution">
    <text evidence="5">The sequence shown here is derived from an EMBL/GenBank/DDBJ whole genome shotgun (WGS) entry which is preliminary data.</text>
</comment>
<dbReference type="InterPro" id="IPR003593">
    <property type="entry name" value="AAA+_ATPase"/>
</dbReference>
<reference evidence="5 6" key="1">
    <citation type="journal article" date="2018" name="Nat. Genet.">
        <title>The Rosa genome provides new insights in the design of modern roses.</title>
        <authorList>
            <person name="Bendahmane M."/>
        </authorList>
    </citation>
    <scope>NUCLEOTIDE SEQUENCE [LARGE SCALE GENOMIC DNA]</scope>
    <source>
        <strain evidence="6">cv. Old Blush</strain>
    </source>
</reference>
<evidence type="ECO:0000256" key="3">
    <source>
        <dbReference type="ARBA" id="ARBA00022840"/>
    </source>
</evidence>
<proteinExistence type="predicted"/>
<keyword evidence="5" id="KW-0378">Hydrolase</keyword>
<dbReference type="SMART" id="SM00382">
    <property type="entry name" value="AAA"/>
    <property type="match status" value="1"/>
</dbReference>
<dbReference type="PANTHER" id="PTHR19241">
    <property type="entry name" value="ATP-BINDING CASSETTE TRANSPORTER"/>
    <property type="match status" value="1"/>
</dbReference>
<name>A0A2P6R385_ROSCH</name>
<evidence type="ECO:0000313" key="6">
    <source>
        <dbReference type="Proteomes" id="UP000238479"/>
    </source>
</evidence>
<accession>A0A2P6R385</accession>
<gene>
    <name evidence="5" type="ORF">RchiOBHm_Chr4g0441021</name>
</gene>
<dbReference type="InterPro" id="IPR027417">
    <property type="entry name" value="P-loop_NTPase"/>
</dbReference>
<organism evidence="5 6">
    <name type="scientific">Rosa chinensis</name>
    <name type="common">China rose</name>
    <dbReference type="NCBI Taxonomy" id="74649"/>
    <lineage>
        <taxon>Eukaryota</taxon>
        <taxon>Viridiplantae</taxon>
        <taxon>Streptophyta</taxon>
        <taxon>Embryophyta</taxon>
        <taxon>Tracheophyta</taxon>
        <taxon>Spermatophyta</taxon>
        <taxon>Magnoliopsida</taxon>
        <taxon>eudicotyledons</taxon>
        <taxon>Gunneridae</taxon>
        <taxon>Pentapetalae</taxon>
        <taxon>rosids</taxon>
        <taxon>fabids</taxon>
        <taxon>Rosales</taxon>
        <taxon>Rosaceae</taxon>
        <taxon>Rosoideae</taxon>
        <taxon>Rosoideae incertae sedis</taxon>
        <taxon>Rosa</taxon>
    </lineage>
</organism>
<evidence type="ECO:0000259" key="4">
    <source>
        <dbReference type="PROSITE" id="PS50893"/>
    </source>
</evidence>
<dbReference type="Gene3D" id="3.40.50.300">
    <property type="entry name" value="P-loop containing nucleotide triphosphate hydrolases"/>
    <property type="match status" value="1"/>
</dbReference>